<evidence type="ECO:0000313" key="2">
    <source>
        <dbReference type="EMBL" id="MBW0520756.1"/>
    </source>
</evidence>
<sequence>MAHVRWHATIHLSWFLGLIQDPDASHTNPYACPGSQCITCKTLRCKSLCWGSLPTMPNIAYACSGSQRFTRKILMPVQAPDNSNNCLCQGSLVTAPTLSYGGAGTQCFTPKSLRLCRLPKIQQMAYARAGFQQFTCKSLRQHFTRKILTLVQVTNNSDRSLRLGSLPTILKIPYMNKINSM</sequence>
<accession>A0A9Q3EE80</accession>
<evidence type="ECO:0000313" key="3">
    <source>
        <dbReference type="Proteomes" id="UP000765509"/>
    </source>
</evidence>
<reference evidence="2" key="1">
    <citation type="submission" date="2021-03" db="EMBL/GenBank/DDBJ databases">
        <title>Draft genome sequence of rust myrtle Austropuccinia psidii MF-1, a brazilian biotype.</title>
        <authorList>
            <person name="Quecine M.C."/>
            <person name="Pachon D.M.R."/>
            <person name="Bonatelli M.L."/>
            <person name="Correr F.H."/>
            <person name="Franceschini L.M."/>
            <person name="Leite T.F."/>
            <person name="Margarido G.R.A."/>
            <person name="Almeida C.A."/>
            <person name="Ferrarezi J.A."/>
            <person name="Labate C.A."/>
        </authorList>
    </citation>
    <scope>NUCLEOTIDE SEQUENCE</scope>
    <source>
        <strain evidence="2">MF-1</strain>
    </source>
</reference>
<name>A0A9Q3EE80_9BASI</name>
<proteinExistence type="predicted"/>
<comment type="caution">
    <text evidence="2">The sequence shown here is derived from an EMBL/GenBank/DDBJ whole genome shotgun (WGS) entry which is preliminary data.</text>
</comment>
<feature type="chain" id="PRO_5040249287" evidence="1">
    <location>
        <begin position="25"/>
        <end position="181"/>
    </location>
</feature>
<protein>
    <submittedName>
        <fullName evidence="2">Uncharacterized protein</fullName>
    </submittedName>
</protein>
<keyword evidence="1" id="KW-0732">Signal</keyword>
<evidence type="ECO:0000256" key="1">
    <source>
        <dbReference type="SAM" id="SignalP"/>
    </source>
</evidence>
<keyword evidence="3" id="KW-1185">Reference proteome</keyword>
<dbReference type="AlphaFoldDB" id="A0A9Q3EE80"/>
<gene>
    <name evidence="2" type="ORF">O181_060471</name>
</gene>
<feature type="signal peptide" evidence="1">
    <location>
        <begin position="1"/>
        <end position="24"/>
    </location>
</feature>
<organism evidence="2 3">
    <name type="scientific">Austropuccinia psidii MF-1</name>
    <dbReference type="NCBI Taxonomy" id="1389203"/>
    <lineage>
        <taxon>Eukaryota</taxon>
        <taxon>Fungi</taxon>
        <taxon>Dikarya</taxon>
        <taxon>Basidiomycota</taxon>
        <taxon>Pucciniomycotina</taxon>
        <taxon>Pucciniomycetes</taxon>
        <taxon>Pucciniales</taxon>
        <taxon>Sphaerophragmiaceae</taxon>
        <taxon>Austropuccinia</taxon>
    </lineage>
</organism>
<dbReference type="EMBL" id="AVOT02028309">
    <property type="protein sequence ID" value="MBW0520756.1"/>
    <property type="molecule type" value="Genomic_DNA"/>
</dbReference>
<dbReference type="Proteomes" id="UP000765509">
    <property type="component" value="Unassembled WGS sequence"/>
</dbReference>